<evidence type="ECO:0000256" key="2">
    <source>
        <dbReference type="ARBA" id="ARBA00022649"/>
    </source>
</evidence>
<keyword evidence="2" id="KW-1277">Toxin-antitoxin system</keyword>
<comment type="similarity">
    <text evidence="1">Belongs to the RelE toxin family.</text>
</comment>
<protein>
    <submittedName>
        <fullName evidence="3">Type II toxin-antitoxin system RelE/ParE family toxin</fullName>
    </submittedName>
</protein>
<reference evidence="3 4" key="2">
    <citation type="submission" date="2019-09" db="EMBL/GenBank/DDBJ databases">
        <title>Complete Genome Sequence and Methylome Analysis of free living Spirochaetas.</title>
        <authorList>
            <person name="Leshcheva N."/>
            <person name="Mikheeva N."/>
        </authorList>
    </citation>
    <scope>NUCLEOTIDE SEQUENCE [LARGE SCALE GENOMIC DNA]</scope>
    <source>
        <strain evidence="3 4">P</strain>
    </source>
</reference>
<dbReference type="Proteomes" id="UP000323824">
    <property type="component" value="Chromosome"/>
</dbReference>
<dbReference type="Pfam" id="PF05016">
    <property type="entry name" value="ParE_toxin"/>
    <property type="match status" value="1"/>
</dbReference>
<dbReference type="EMBL" id="CP035807">
    <property type="protein sequence ID" value="QEN04350.1"/>
    <property type="molecule type" value="Genomic_DNA"/>
</dbReference>
<gene>
    <name evidence="3" type="ORF">EW093_06415</name>
</gene>
<dbReference type="PANTHER" id="PTHR33755:SF5">
    <property type="entry name" value="TYPE II TOXIN-ANTITOXIN SYSTEM RELE_PARE FAMILY TOXIN"/>
    <property type="match status" value="1"/>
</dbReference>
<dbReference type="RefSeq" id="WP_149567597.1">
    <property type="nucleotide sequence ID" value="NZ_CP035807.1"/>
</dbReference>
<organism evidence="3 4">
    <name type="scientific">Thiospirochaeta perfilievii</name>
    <dbReference type="NCBI Taxonomy" id="252967"/>
    <lineage>
        <taxon>Bacteria</taxon>
        <taxon>Pseudomonadati</taxon>
        <taxon>Spirochaetota</taxon>
        <taxon>Spirochaetia</taxon>
        <taxon>Spirochaetales</taxon>
        <taxon>Spirochaetaceae</taxon>
        <taxon>Thiospirochaeta</taxon>
    </lineage>
</organism>
<dbReference type="PANTHER" id="PTHR33755">
    <property type="entry name" value="TOXIN PARE1-RELATED"/>
    <property type="match status" value="1"/>
</dbReference>
<dbReference type="OrthoDB" id="5574284at2"/>
<evidence type="ECO:0000313" key="3">
    <source>
        <dbReference type="EMBL" id="QEN04350.1"/>
    </source>
</evidence>
<dbReference type="InterPro" id="IPR007712">
    <property type="entry name" value="RelE/ParE_toxin"/>
</dbReference>
<dbReference type="SUPFAM" id="SSF143011">
    <property type="entry name" value="RelE-like"/>
    <property type="match status" value="1"/>
</dbReference>
<dbReference type="Gene3D" id="3.30.2310.20">
    <property type="entry name" value="RelE-like"/>
    <property type="match status" value="1"/>
</dbReference>
<evidence type="ECO:0000256" key="1">
    <source>
        <dbReference type="ARBA" id="ARBA00006226"/>
    </source>
</evidence>
<reference evidence="3 4" key="1">
    <citation type="submission" date="2019-02" db="EMBL/GenBank/DDBJ databases">
        <authorList>
            <person name="Fomenkov A."/>
            <person name="Dubinina G."/>
            <person name="Grabovich M."/>
            <person name="Vincze T."/>
            <person name="Roberts R.J."/>
        </authorList>
    </citation>
    <scope>NUCLEOTIDE SEQUENCE [LARGE SCALE GENOMIC DNA]</scope>
    <source>
        <strain evidence="3 4">P</strain>
    </source>
</reference>
<keyword evidence="4" id="KW-1185">Reference proteome</keyword>
<dbReference type="InterPro" id="IPR035093">
    <property type="entry name" value="RelE/ParE_toxin_dom_sf"/>
</dbReference>
<proteinExistence type="inferred from homology"/>
<name>A0A5C1QBC5_9SPIO</name>
<dbReference type="KEGG" id="sper:EW093_06415"/>
<dbReference type="InterPro" id="IPR051803">
    <property type="entry name" value="TA_system_RelE-like_toxin"/>
</dbReference>
<dbReference type="NCBIfam" id="TIGR02385">
    <property type="entry name" value="RelE_StbE"/>
    <property type="match status" value="1"/>
</dbReference>
<evidence type="ECO:0000313" key="4">
    <source>
        <dbReference type="Proteomes" id="UP000323824"/>
    </source>
</evidence>
<sequence>MASIIWTTLAKSDLKEIFKYIARDSLYYGESFVKKIQYETKKLKDFPKMGRIVPEFNDENLREIIFQNYRIIYKIRDEEVAILTIFHLARIIKFIK</sequence>
<accession>A0A5C1QBC5</accession>
<dbReference type="AlphaFoldDB" id="A0A5C1QBC5"/>